<dbReference type="Proteomes" id="UP000501568">
    <property type="component" value="Chromosome"/>
</dbReference>
<proteinExistence type="predicted"/>
<evidence type="ECO:0000313" key="2">
    <source>
        <dbReference type="Proteomes" id="UP000501568"/>
    </source>
</evidence>
<dbReference type="AlphaFoldDB" id="A0A6G6Y162"/>
<name>A0A6G6Y162_9SPHN</name>
<dbReference type="EMBL" id="CP049109">
    <property type="protein sequence ID" value="QIG78662.1"/>
    <property type="molecule type" value="Genomic_DNA"/>
</dbReference>
<accession>A0A6G6Y162</accession>
<keyword evidence="2" id="KW-1185">Reference proteome</keyword>
<protein>
    <submittedName>
        <fullName evidence="1">Uncharacterized protein</fullName>
    </submittedName>
</protein>
<organism evidence="1 2">
    <name type="scientific">Stakelama tenebrarum</name>
    <dbReference type="NCBI Taxonomy" id="2711215"/>
    <lineage>
        <taxon>Bacteria</taxon>
        <taxon>Pseudomonadati</taxon>
        <taxon>Pseudomonadota</taxon>
        <taxon>Alphaproteobacteria</taxon>
        <taxon>Sphingomonadales</taxon>
        <taxon>Sphingomonadaceae</taxon>
        <taxon>Stakelama</taxon>
    </lineage>
</organism>
<sequence>MGCLLRAVAIFALLLAVVTVGGGYGVSRWTEAQLRRTGAPAGVCISRDAQANPIWPRNGAQRKAVLARVALRRAGMAGSGTVPHRVRHILVDTLGFFTLSDSEQSELLEQIPVCPPRLPG</sequence>
<reference evidence="1 2" key="1">
    <citation type="submission" date="2020-02" db="EMBL/GenBank/DDBJ databases">
        <authorList>
            <person name="Zheng R.K."/>
            <person name="Sun C.M."/>
        </authorList>
    </citation>
    <scope>NUCLEOTIDE SEQUENCE [LARGE SCALE GENOMIC DNA]</scope>
    <source>
        <strain evidence="2">zrk23</strain>
    </source>
</reference>
<dbReference type="RefSeq" id="WP_165325660.1">
    <property type="nucleotide sequence ID" value="NZ_CP049109.1"/>
</dbReference>
<dbReference type="KEGG" id="spzr:G5C33_01905"/>
<evidence type="ECO:0000313" key="1">
    <source>
        <dbReference type="EMBL" id="QIG78662.1"/>
    </source>
</evidence>
<gene>
    <name evidence="1" type="ORF">G5C33_01905</name>
</gene>